<protein>
    <submittedName>
        <fullName evidence="1">Uncharacterized protein</fullName>
    </submittedName>
</protein>
<sequence>MCCSYRNSLDASTIFDVTRHREVCGPNLQAMQSVSVSAWGRIPEGSGYRFTSDADLGLLDLQVIQPAVHPRRVQLQLQSSHPLEVSILRVQSRNAINPTKPWREYLPQDASHHHSRCILRAISLSLLQGSWC</sequence>
<organism evidence="1 2">
    <name type="scientific">Zalaria obscura</name>
    <dbReference type="NCBI Taxonomy" id="2024903"/>
    <lineage>
        <taxon>Eukaryota</taxon>
        <taxon>Fungi</taxon>
        <taxon>Dikarya</taxon>
        <taxon>Ascomycota</taxon>
        <taxon>Pezizomycotina</taxon>
        <taxon>Dothideomycetes</taxon>
        <taxon>Dothideomycetidae</taxon>
        <taxon>Dothideales</taxon>
        <taxon>Zalariaceae</taxon>
        <taxon>Zalaria</taxon>
    </lineage>
</organism>
<dbReference type="EMBL" id="JAMKPW020000021">
    <property type="protein sequence ID" value="KAK8207659.1"/>
    <property type="molecule type" value="Genomic_DNA"/>
</dbReference>
<evidence type="ECO:0000313" key="2">
    <source>
        <dbReference type="Proteomes" id="UP001320706"/>
    </source>
</evidence>
<dbReference type="Proteomes" id="UP001320706">
    <property type="component" value="Unassembled WGS sequence"/>
</dbReference>
<name>A0ACC3SCR8_9PEZI</name>
<accession>A0ACC3SCR8</accession>
<evidence type="ECO:0000313" key="1">
    <source>
        <dbReference type="EMBL" id="KAK8207659.1"/>
    </source>
</evidence>
<proteinExistence type="predicted"/>
<keyword evidence="2" id="KW-1185">Reference proteome</keyword>
<comment type="caution">
    <text evidence="1">The sequence shown here is derived from an EMBL/GenBank/DDBJ whole genome shotgun (WGS) entry which is preliminary data.</text>
</comment>
<gene>
    <name evidence="1" type="ORF">M8818_004313</name>
</gene>
<reference evidence="1" key="1">
    <citation type="submission" date="2024-02" db="EMBL/GenBank/DDBJ databases">
        <title>Metagenome Assembled Genome of Zalaria obscura JY119.</title>
        <authorList>
            <person name="Vighnesh L."/>
            <person name="Jagadeeshwari U."/>
            <person name="Venkata Ramana C."/>
            <person name="Sasikala C."/>
        </authorList>
    </citation>
    <scope>NUCLEOTIDE SEQUENCE</scope>
    <source>
        <strain evidence="1">JY119</strain>
    </source>
</reference>